<dbReference type="EMBL" id="HBNS01059814">
    <property type="protein sequence ID" value="CAE4666208.1"/>
    <property type="molecule type" value="Transcribed_RNA"/>
</dbReference>
<feature type="compositionally biased region" description="Low complexity" evidence="2">
    <location>
        <begin position="93"/>
        <end position="109"/>
    </location>
</feature>
<feature type="region of interest" description="Disordered" evidence="2">
    <location>
        <begin position="1"/>
        <end position="22"/>
    </location>
</feature>
<feature type="region of interest" description="Disordered" evidence="2">
    <location>
        <begin position="93"/>
        <end position="124"/>
    </location>
</feature>
<dbReference type="AlphaFoldDB" id="A0A7S4T5C5"/>
<reference evidence="3" key="1">
    <citation type="submission" date="2021-01" db="EMBL/GenBank/DDBJ databases">
        <authorList>
            <person name="Corre E."/>
            <person name="Pelletier E."/>
            <person name="Niang G."/>
            <person name="Scheremetjew M."/>
            <person name="Finn R."/>
            <person name="Kale V."/>
            <person name="Holt S."/>
            <person name="Cochrane G."/>
            <person name="Meng A."/>
            <person name="Brown T."/>
            <person name="Cohen L."/>
        </authorList>
    </citation>
    <scope>NUCLEOTIDE SEQUENCE</scope>
    <source>
        <strain evidence="3">GSO104</strain>
    </source>
</reference>
<evidence type="ECO:0000313" key="3">
    <source>
        <dbReference type="EMBL" id="CAE4666208.1"/>
    </source>
</evidence>
<evidence type="ECO:0000256" key="2">
    <source>
        <dbReference type="SAM" id="MobiDB-lite"/>
    </source>
</evidence>
<name>A0A7S4T5C5_9STRA</name>
<protein>
    <submittedName>
        <fullName evidence="3">Uncharacterized protein</fullName>
    </submittedName>
</protein>
<feature type="compositionally biased region" description="Basic and acidic residues" evidence="2">
    <location>
        <begin position="110"/>
        <end position="121"/>
    </location>
</feature>
<gene>
    <name evidence="3" type="ORF">DBRI00130_LOCUS43028</name>
</gene>
<accession>A0A7S4T5C5</accession>
<sequence length="278" mass="32134">MNLYQIEDNQDSSDFIRSQTPKSANQSNALYLHLHSRPRHVPIRFSGGMDKEMCEEYHRYLDQEDQRRESKKAKKEKLKKKITDLGAALRRSSFSSLGRRRSSTCSCRSSTDEMKEDEGRKQKSRYTVTFSDNVTVYPTPHQSTYPPSVHSSIWPRAGEISRNISRNKLEFAYDGHNWKEATEEEDMVPLDIMKMTTITKKTNESHKKQQQKKEIIHDSYYHGKQKPLQLLEQELVHPAHVCCLKTPPSVLSLSTSKRISSGNIAVDHEFLGLNLLTH</sequence>
<proteinExistence type="predicted"/>
<keyword evidence="1" id="KW-0175">Coiled coil</keyword>
<organism evidence="3">
    <name type="scientific">Ditylum brightwellii</name>
    <dbReference type="NCBI Taxonomy" id="49249"/>
    <lineage>
        <taxon>Eukaryota</taxon>
        <taxon>Sar</taxon>
        <taxon>Stramenopiles</taxon>
        <taxon>Ochrophyta</taxon>
        <taxon>Bacillariophyta</taxon>
        <taxon>Mediophyceae</taxon>
        <taxon>Lithodesmiophycidae</taxon>
        <taxon>Lithodesmiales</taxon>
        <taxon>Lithodesmiaceae</taxon>
        <taxon>Ditylum</taxon>
    </lineage>
</organism>
<evidence type="ECO:0000256" key="1">
    <source>
        <dbReference type="SAM" id="Coils"/>
    </source>
</evidence>
<feature type="coiled-coil region" evidence="1">
    <location>
        <begin position="61"/>
        <end position="88"/>
    </location>
</feature>
<feature type="compositionally biased region" description="Polar residues" evidence="2">
    <location>
        <begin position="12"/>
        <end position="22"/>
    </location>
</feature>